<feature type="domain" description="Alpha/beta hydrolase fold-3" evidence="3">
    <location>
        <begin position="224"/>
        <end position="430"/>
    </location>
</feature>
<evidence type="ECO:0000313" key="4">
    <source>
        <dbReference type="EMBL" id="TNY22953.1"/>
    </source>
</evidence>
<gene>
    <name evidence="4" type="ORF">DMC30DRAFT_429301</name>
</gene>
<keyword evidence="2" id="KW-0472">Membrane</keyword>
<reference evidence="4 5" key="1">
    <citation type="submission" date="2019-03" db="EMBL/GenBank/DDBJ databases">
        <title>Rhodosporidium diobovatum UCD-FST 08-225 genome sequencing, assembly, and annotation.</title>
        <authorList>
            <person name="Fakankun I.U."/>
            <person name="Fristensky B."/>
            <person name="Levin D.B."/>
        </authorList>
    </citation>
    <scope>NUCLEOTIDE SEQUENCE [LARGE SCALE GENOMIC DNA]</scope>
    <source>
        <strain evidence="4 5">UCD-FST 08-225</strain>
    </source>
</reference>
<dbReference type="PANTHER" id="PTHR48081">
    <property type="entry name" value="AB HYDROLASE SUPERFAMILY PROTEIN C4A8.06C"/>
    <property type="match status" value="1"/>
</dbReference>
<keyword evidence="2" id="KW-1133">Transmembrane helix</keyword>
<dbReference type="Pfam" id="PF07859">
    <property type="entry name" value="Abhydrolase_3"/>
    <property type="match status" value="1"/>
</dbReference>
<dbReference type="InterPro" id="IPR029058">
    <property type="entry name" value="AB_hydrolase_fold"/>
</dbReference>
<evidence type="ECO:0000313" key="5">
    <source>
        <dbReference type="Proteomes" id="UP000311382"/>
    </source>
</evidence>
<dbReference type="InterPro" id="IPR050300">
    <property type="entry name" value="GDXG_lipolytic_enzyme"/>
</dbReference>
<sequence>MVARDSSDSSPTILKGDPSVDTASLYRSSPALSFPANALYATAQFSLVVVVLPFHFLLFALFPSKRWRPSWTLTEAALMPAVKRIMSTMDTCGYKIGARRTDRAPGRVARWWMRVRDGVAFEWVEGLSRELAGGVLVDEQAKVREQVGMYVWRREGVDDGEGLVGLWLHGGAYTHNSAHPGASSSSIPRILFKREPRFSSICGPYLFFLLSGPVALATQGLPSPAQLTKAISTAVEYRLLPDSPFPAALQDAAAAYVSLLRRGIRGSQIVVMGDSSGGHLALALTRWIKETREERGAEEEARSWRLEEPSGLVLFSPWSDPSHSYLGHTASTYVPRKNSSDYVFESPPFRLHLVTSLLGSRPSSFVLSPYISPGSRTLAPGALEGFPPCFIHYGTSDRCEEEGERLVANLRRDGVRVETVVTEDTPHDLMLLAMIWRKSQVEQVWEGVLQFTGSLRR</sequence>
<dbReference type="Gene3D" id="3.40.50.1820">
    <property type="entry name" value="alpha/beta hydrolase"/>
    <property type="match status" value="1"/>
</dbReference>
<keyword evidence="5" id="KW-1185">Reference proteome</keyword>
<dbReference type="AlphaFoldDB" id="A0A5C5G1I3"/>
<dbReference type="Proteomes" id="UP000311382">
    <property type="component" value="Unassembled WGS sequence"/>
</dbReference>
<protein>
    <submittedName>
        <fullName evidence="4">Alpha/Beta hydrolase protein</fullName>
    </submittedName>
</protein>
<accession>A0A5C5G1I3</accession>
<evidence type="ECO:0000256" key="1">
    <source>
        <dbReference type="ARBA" id="ARBA00022801"/>
    </source>
</evidence>
<organism evidence="4 5">
    <name type="scientific">Rhodotorula diobovata</name>
    <dbReference type="NCBI Taxonomy" id="5288"/>
    <lineage>
        <taxon>Eukaryota</taxon>
        <taxon>Fungi</taxon>
        <taxon>Dikarya</taxon>
        <taxon>Basidiomycota</taxon>
        <taxon>Pucciniomycotina</taxon>
        <taxon>Microbotryomycetes</taxon>
        <taxon>Sporidiobolales</taxon>
        <taxon>Sporidiobolaceae</taxon>
        <taxon>Rhodotorula</taxon>
    </lineage>
</organism>
<dbReference type="PANTHER" id="PTHR48081:SF8">
    <property type="entry name" value="ALPHA_BETA HYDROLASE FOLD-3 DOMAIN-CONTAINING PROTEIN-RELATED"/>
    <property type="match status" value="1"/>
</dbReference>
<dbReference type="EMBL" id="SOZI01000018">
    <property type="protein sequence ID" value="TNY22953.1"/>
    <property type="molecule type" value="Genomic_DNA"/>
</dbReference>
<dbReference type="GO" id="GO:0016787">
    <property type="term" value="F:hydrolase activity"/>
    <property type="evidence" value="ECO:0007669"/>
    <property type="project" value="UniProtKB-KW"/>
</dbReference>
<evidence type="ECO:0000259" key="3">
    <source>
        <dbReference type="Pfam" id="PF07859"/>
    </source>
</evidence>
<keyword evidence="2" id="KW-0812">Transmembrane</keyword>
<keyword evidence="1 4" id="KW-0378">Hydrolase</keyword>
<proteinExistence type="predicted"/>
<evidence type="ECO:0000256" key="2">
    <source>
        <dbReference type="SAM" id="Phobius"/>
    </source>
</evidence>
<dbReference type="SUPFAM" id="SSF53474">
    <property type="entry name" value="alpha/beta-Hydrolases"/>
    <property type="match status" value="1"/>
</dbReference>
<feature type="transmembrane region" description="Helical" evidence="2">
    <location>
        <begin position="198"/>
        <end position="216"/>
    </location>
</feature>
<comment type="caution">
    <text evidence="4">The sequence shown here is derived from an EMBL/GenBank/DDBJ whole genome shotgun (WGS) entry which is preliminary data.</text>
</comment>
<dbReference type="OrthoDB" id="2152029at2759"/>
<dbReference type="STRING" id="5288.A0A5C5G1I3"/>
<name>A0A5C5G1I3_9BASI</name>
<feature type="transmembrane region" description="Helical" evidence="2">
    <location>
        <begin position="38"/>
        <end position="62"/>
    </location>
</feature>
<dbReference type="InterPro" id="IPR013094">
    <property type="entry name" value="AB_hydrolase_3"/>
</dbReference>